<dbReference type="VEuPathDB" id="FungiDB:A1O9_03146"/>
<name>A0A072PQF4_9EURO</name>
<evidence type="ECO:0000313" key="1">
    <source>
        <dbReference type="EMBL" id="KEF61578.1"/>
    </source>
</evidence>
<keyword evidence="2" id="KW-1185">Reference proteome</keyword>
<dbReference type="EMBL" id="AMGV01000002">
    <property type="protein sequence ID" value="KEF61578.1"/>
    <property type="molecule type" value="Genomic_DNA"/>
</dbReference>
<reference evidence="1 2" key="1">
    <citation type="submission" date="2013-03" db="EMBL/GenBank/DDBJ databases">
        <title>The Genome Sequence of Exophiala aquamarina CBS 119918.</title>
        <authorList>
            <consortium name="The Broad Institute Genomics Platform"/>
            <person name="Cuomo C."/>
            <person name="de Hoog S."/>
            <person name="Gorbushina A."/>
            <person name="Walker B."/>
            <person name="Young S.K."/>
            <person name="Zeng Q."/>
            <person name="Gargeya S."/>
            <person name="Fitzgerald M."/>
            <person name="Haas B."/>
            <person name="Abouelleil A."/>
            <person name="Allen A.W."/>
            <person name="Alvarado L."/>
            <person name="Arachchi H.M."/>
            <person name="Berlin A.M."/>
            <person name="Chapman S.B."/>
            <person name="Gainer-Dewar J."/>
            <person name="Goldberg J."/>
            <person name="Griggs A."/>
            <person name="Gujja S."/>
            <person name="Hansen M."/>
            <person name="Howarth C."/>
            <person name="Imamovic A."/>
            <person name="Ireland A."/>
            <person name="Larimer J."/>
            <person name="McCowan C."/>
            <person name="Murphy C."/>
            <person name="Pearson M."/>
            <person name="Poon T.W."/>
            <person name="Priest M."/>
            <person name="Roberts A."/>
            <person name="Saif S."/>
            <person name="Shea T."/>
            <person name="Sisk P."/>
            <person name="Sykes S."/>
            <person name="Wortman J."/>
            <person name="Nusbaum C."/>
            <person name="Birren B."/>
        </authorList>
    </citation>
    <scope>NUCLEOTIDE SEQUENCE [LARGE SCALE GENOMIC DNA]</scope>
    <source>
        <strain evidence="1 2">CBS 119918</strain>
    </source>
</reference>
<dbReference type="HOGENOM" id="CLU_609709_0_0_1"/>
<gene>
    <name evidence="1" type="ORF">A1O9_03146</name>
</gene>
<organism evidence="1 2">
    <name type="scientific">Exophiala aquamarina CBS 119918</name>
    <dbReference type="NCBI Taxonomy" id="1182545"/>
    <lineage>
        <taxon>Eukaryota</taxon>
        <taxon>Fungi</taxon>
        <taxon>Dikarya</taxon>
        <taxon>Ascomycota</taxon>
        <taxon>Pezizomycotina</taxon>
        <taxon>Eurotiomycetes</taxon>
        <taxon>Chaetothyriomycetidae</taxon>
        <taxon>Chaetothyriales</taxon>
        <taxon>Herpotrichiellaceae</taxon>
        <taxon>Exophiala</taxon>
    </lineage>
</organism>
<accession>A0A072PQF4</accession>
<dbReference type="OrthoDB" id="4157504at2759"/>
<proteinExistence type="predicted"/>
<dbReference type="Proteomes" id="UP000027920">
    <property type="component" value="Unassembled WGS sequence"/>
</dbReference>
<dbReference type="RefSeq" id="XP_013264168.1">
    <property type="nucleotide sequence ID" value="XM_013408714.1"/>
</dbReference>
<protein>
    <submittedName>
        <fullName evidence="1">Uncharacterized protein</fullName>
    </submittedName>
</protein>
<comment type="caution">
    <text evidence="1">The sequence shown here is derived from an EMBL/GenBank/DDBJ whole genome shotgun (WGS) entry which is preliminary data.</text>
</comment>
<dbReference type="GeneID" id="25278084"/>
<evidence type="ECO:0000313" key="2">
    <source>
        <dbReference type="Proteomes" id="UP000027920"/>
    </source>
</evidence>
<dbReference type="AlphaFoldDB" id="A0A072PQF4"/>
<sequence length="441" mass="48227">MSTSSIQVLGISTEDFDQDSQWKGKSNPAFRVHGRVNVYDQDGSFDMVRINVKGAVKTRIGSMNAIEPLPTSTLTKSHLDFKPTYSASGHGAEEQHLDFVMPLPSRTIGTQRNNVKDAKAGPTDTFVPSLSLAAQTYITRVTALKDRHLMEGNCQVVYWLETELLRSETDRVVRKMSCPIDVSSLHVPLDVEVQVPSEQKRVEQVVKSKSRGLAKVFNSVPRPQLSVTMPSQLGTISSGSAKLATASRKLSIPVTVSLDLPLGTSQQTLAAVENGTLQCSLKAHWYTRRTFAITHLSHFAGKPMNPETVIRSTTVSSQKLQLSLPPLYHLASTSGGHSTSASKYSTSMMLDLTLPESVSSPSVSTELLDISYTLDLSMRFTFYNNRNNNQDSILRPCSADFHLPVTLTAAQPATMLNLQQLDPLSGLVERGLVLAPPPYIS</sequence>